<accession>A0A6M5YP91</accession>
<sequence length="259" mass="28864">MLGAKAKGETVRKREWMRCRDPEAMLRQVAMTLYPLAHLPLPPQCHPRLDPILLRRFRIFTLTAVRAALIRVNHAACQAAAEVGWRLAEGLASAEEIARSDAALRVAWEEGWEATLVYFEAPAEVWRFPRLVKVLALLFSEPVDAARTLVVPESLVHPGQPIPLLTSEETQDCCWLLRDIFGDRGAVLTSPEWQEAWRTDTAIALARQMYESRDFGAMPILADALQDAGCDNADILTHCRGPGPHVRGCWVVDLVLGKG</sequence>
<evidence type="ECO:0000313" key="2">
    <source>
        <dbReference type="Proteomes" id="UP000503447"/>
    </source>
</evidence>
<reference evidence="2" key="1">
    <citation type="submission" date="2020-05" db="EMBL/GenBank/DDBJ databases">
        <title>Frigoriglobus tundricola gen. nov., sp. nov., a psychrotolerant cellulolytic planctomycete of the family Gemmataceae with two divergent copies of 16S rRNA gene.</title>
        <authorList>
            <person name="Kulichevskaya I.S."/>
            <person name="Ivanova A.A."/>
            <person name="Naumoff D.G."/>
            <person name="Beletsky A.V."/>
            <person name="Rijpstra W.I.C."/>
            <person name="Sinninghe Damste J.S."/>
            <person name="Mardanov A.V."/>
            <person name="Ravin N.V."/>
            <person name="Dedysh S.N."/>
        </authorList>
    </citation>
    <scope>NUCLEOTIDE SEQUENCE [LARGE SCALE GENOMIC DNA]</scope>
    <source>
        <strain evidence="2">PL17</strain>
    </source>
</reference>
<keyword evidence="2" id="KW-1185">Reference proteome</keyword>
<dbReference type="EMBL" id="CP053452">
    <property type="protein sequence ID" value="QJW95093.1"/>
    <property type="molecule type" value="Genomic_DNA"/>
</dbReference>
<evidence type="ECO:0008006" key="3">
    <source>
        <dbReference type="Google" id="ProtNLM"/>
    </source>
</evidence>
<gene>
    <name evidence="1" type="ORF">FTUN_2619</name>
</gene>
<dbReference type="Proteomes" id="UP000503447">
    <property type="component" value="Chromosome"/>
</dbReference>
<dbReference type="AlphaFoldDB" id="A0A6M5YP91"/>
<dbReference type="KEGG" id="ftj:FTUN_2619"/>
<proteinExistence type="predicted"/>
<organism evidence="1 2">
    <name type="scientific">Frigoriglobus tundricola</name>
    <dbReference type="NCBI Taxonomy" id="2774151"/>
    <lineage>
        <taxon>Bacteria</taxon>
        <taxon>Pseudomonadati</taxon>
        <taxon>Planctomycetota</taxon>
        <taxon>Planctomycetia</taxon>
        <taxon>Gemmatales</taxon>
        <taxon>Gemmataceae</taxon>
        <taxon>Frigoriglobus</taxon>
    </lineage>
</organism>
<evidence type="ECO:0000313" key="1">
    <source>
        <dbReference type="EMBL" id="QJW95093.1"/>
    </source>
</evidence>
<name>A0A6M5YP91_9BACT</name>
<protein>
    <recommendedName>
        <fullName evidence="3">SMI1/KNR4 family protein</fullName>
    </recommendedName>
</protein>